<evidence type="ECO:0000313" key="2">
    <source>
        <dbReference type="Proteomes" id="UP000238093"/>
    </source>
</evidence>
<dbReference type="EMBL" id="LT963408">
    <property type="protein sequence ID" value="SOS36236.1"/>
    <property type="molecule type" value="Genomic_DNA"/>
</dbReference>
<protein>
    <submittedName>
        <fullName evidence="1">Uncharacterized protein</fullName>
    </submittedName>
</protein>
<reference evidence="1 2" key="1">
    <citation type="submission" date="2017-11" db="EMBL/GenBank/DDBJ databases">
        <authorList>
            <person name="Han C.G."/>
        </authorList>
    </citation>
    <scope>NUCLEOTIDE SEQUENCE [LARGE SCALE GENOMIC DNA]</scope>
    <source>
        <strain evidence="1">CFBP6411</strain>
    </source>
</reference>
<organism evidence="1 2">
    <name type="scientific">Pseudomonas syringae group genomosp. 3</name>
    <dbReference type="NCBI Taxonomy" id="251701"/>
    <lineage>
        <taxon>Bacteria</taxon>
        <taxon>Pseudomonadati</taxon>
        <taxon>Pseudomonadota</taxon>
        <taxon>Gammaproteobacteria</taxon>
        <taxon>Pseudomonadales</taxon>
        <taxon>Pseudomonadaceae</taxon>
        <taxon>Pseudomonas</taxon>
    </lineage>
</organism>
<dbReference type="AlphaFoldDB" id="A0A2K4WK20"/>
<dbReference type="Proteomes" id="UP000238093">
    <property type="component" value="Chromosome I"/>
</dbReference>
<accession>A0A2K4WK20</accession>
<evidence type="ECO:0000313" key="1">
    <source>
        <dbReference type="EMBL" id="SOS36236.1"/>
    </source>
</evidence>
<name>A0A2K4WK20_9PSED</name>
<proteinExistence type="predicted"/>
<sequence>MGAFRRLPAGRGANVFAKVLFQAIHLLRMSRPFRGQVRSYGFGPESKADLCITIKWWRSGSCPQGVGANLFAKALFRATHLLRMSRPFRGQVRSYGLRPESKADSCITIKWWRSGFCPQGVGANLFAKALFRATHLLRMSRPFRGQVRSYGFGPESKADLCITIKWWRSGSCPQGVGANLFAKALFRATHLLRMSRPFRGQVRSYGLRPESKADSCITIKWWRSGFCPQGVGANLFAKRAVQSMHFWRLE</sequence>
<gene>
    <name evidence="1" type="ORF">CFBP6411_04879</name>
</gene>